<organism evidence="2 3">
    <name type="scientific">Hoylesella buccalis</name>
    <dbReference type="NCBI Taxonomy" id="28127"/>
    <lineage>
        <taxon>Bacteria</taxon>
        <taxon>Pseudomonadati</taxon>
        <taxon>Bacteroidota</taxon>
        <taxon>Bacteroidia</taxon>
        <taxon>Bacteroidales</taxon>
        <taxon>Prevotellaceae</taxon>
        <taxon>Hoylesella</taxon>
    </lineage>
</organism>
<dbReference type="AlphaFoldDB" id="A0A2N6QPY9"/>
<dbReference type="OrthoDB" id="1081826at2"/>
<feature type="region of interest" description="Disordered" evidence="1">
    <location>
        <begin position="129"/>
        <end position="177"/>
    </location>
</feature>
<evidence type="ECO:0000256" key="1">
    <source>
        <dbReference type="SAM" id="MobiDB-lite"/>
    </source>
</evidence>
<gene>
    <name evidence="2" type="ORF">CJ231_08840</name>
</gene>
<accession>A0A2N6QPY9</accession>
<feature type="compositionally biased region" description="Basic residues" evidence="1">
    <location>
        <begin position="134"/>
        <end position="156"/>
    </location>
</feature>
<dbReference type="Proteomes" id="UP000235564">
    <property type="component" value="Unassembled WGS sequence"/>
</dbReference>
<protein>
    <submittedName>
        <fullName evidence="2">Uncharacterized protein</fullName>
    </submittedName>
</protein>
<evidence type="ECO:0000313" key="2">
    <source>
        <dbReference type="EMBL" id="PMC23731.1"/>
    </source>
</evidence>
<dbReference type="EMBL" id="PNGJ01000007">
    <property type="protein sequence ID" value="PMC23731.1"/>
    <property type="molecule type" value="Genomic_DNA"/>
</dbReference>
<evidence type="ECO:0000313" key="3">
    <source>
        <dbReference type="Proteomes" id="UP000235564"/>
    </source>
</evidence>
<name>A0A2N6QPY9_9BACT</name>
<reference evidence="2 3" key="1">
    <citation type="submission" date="2017-09" db="EMBL/GenBank/DDBJ databases">
        <title>Bacterial strain isolated from the female urinary microbiota.</title>
        <authorList>
            <person name="Thomas-White K."/>
            <person name="Kumar N."/>
            <person name="Forster S."/>
            <person name="Putonti C."/>
            <person name="Lawley T."/>
            <person name="Wolfe A.J."/>
        </authorList>
    </citation>
    <scope>NUCLEOTIDE SEQUENCE [LARGE SCALE GENOMIC DNA]</scope>
    <source>
        <strain evidence="2 3">UMB0536</strain>
    </source>
</reference>
<comment type="caution">
    <text evidence="2">The sequence shown here is derived from an EMBL/GenBank/DDBJ whole genome shotgun (WGS) entry which is preliminary data.</text>
</comment>
<proteinExistence type="predicted"/>
<sequence length="177" mass="20188">MIIFTIVISMHVNAAKEVTGTHMFGFAASFNDSTIYITEIQYVDSAYIGKSNFLFSRENYSYQLQNYLRSIGAVTPTCITTFAKDQKRIEKKYLSMRKKYEKSGKYTIKYITATNFRYQGIMPQASDLEQEKAAKRKAKEAKKAAKIAKKQAKRKQKLAEKGIIETNHPAAAKDTKQ</sequence>